<comment type="caution">
    <text evidence="1">The sequence shown here is derived from an EMBL/GenBank/DDBJ whole genome shotgun (WGS) entry which is preliminary data.</text>
</comment>
<accession>A0ABN7WXE2</accession>
<dbReference type="EMBL" id="CAJVQB010071086">
    <property type="protein sequence ID" value="CAG8843043.1"/>
    <property type="molecule type" value="Genomic_DNA"/>
</dbReference>
<name>A0ABN7WXE2_GIGMA</name>
<keyword evidence="2" id="KW-1185">Reference proteome</keyword>
<protein>
    <submittedName>
        <fullName evidence="1">14496_t:CDS:1</fullName>
    </submittedName>
</protein>
<dbReference type="Proteomes" id="UP000789901">
    <property type="component" value="Unassembled WGS sequence"/>
</dbReference>
<feature type="non-terminal residue" evidence="1">
    <location>
        <position position="1"/>
    </location>
</feature>
<evidence type="ECO:0000313" key="2">
    <source>
        <dbReference type="Proteomes" id="UP000789901"/>
    </source>
</evidence>
<evidence type="ECO:0000313" key="1">
    <source>
        <dbReference type="EMBL" id="CAG8843043.1"/>
    </source>
</evidence>
<feature type="non-terminal residue" evidence="1">
    <location>
        <position position="130"/>
    </location>
</feature>
<sequence length="130" mass="14765">ESEASSIKKKLKEIVGLFIQKLKNKETTASQMVYINNQILLPKLEYMLQATVCSETELKRIHQPFLRLLKRKLGIVPNSLLVHRGVFRVKLLANILIARQATTLLKQSNGYNNLEKLIELRIIQGALDAG</sequence>
<proteinExistence type="predicted"/>
<gene>
    <name evidence="1" type="ORF">GMARGA_LOCUS36322</name>
</gene>
<reference evidence="1 2" key="1">
    <citation type="submission" date="2021-06" db="EMBL/GenBank/DDBJ databases">
        <authorList>
            <person name="Kallberg Y."/>
            <person name="Tangrot J."/>
            <person name="Rosling A."/>
        </authorList>
    </citation>
    <scope>NUCLEOTIDE SEQUENCE [LARGE SCALE GENOMIC DNA]</scope>
    <source>
        <strain evidence="1 2">120-4 pot B 10/14</strain>
    </source>
</reference>
<organism evidence="1 2">
    <name type="scientific">Gigaspora margarita</name>
    <dbReference type="NCBI Taxonomy" id="4874"/>
    <lineage>
        <taxon>Eukaryota</taxon>
        <taxon>Fungi</taxon>
        <taxon>Fungi incertae sedis</taxon>
        <taxon>Mucoromycota</taxon>
        <taxon>Glomeromycotina</taxon>
        <taxon>Glomeromycetes</taxon>
        <taxon>Diversisporales</taxon>
        <taxon>Gigasporaceae</taxon>
        <taxon>Gigaspora</taxon>
    </lineage>
</organism>